<sequence length="272" mass="30140">MNKVGGPVELLERISNSPDGHAGVEVTRLVEELGALIKTLAEGRGNDKLVSDTTAFFKGQKLRLTEACSGCSDRLRRDAFADAVAPTVIERPVNDRRSDFLLRLVVAFYPFGVVADKPEGDSLALPRYAMPKLGQFLRDVLGTMPYADLNADSSRLLSRFAGVADRDLRAALFNHPPSRVLLMKVLVRLLTAFQDLRLTRSIFVRRVTSKAWPNVFKATDAHFKGLCDGMFGEFTLQLQTPREGDDLDAWFGLGATLRVVDLLDRMVEVEMA</sequence>
<accession>A0A1N7JW25</accession>
<protein>
    <submittedName>
        <fullName evidence="1">Uncharacterized protein</fullName>
    </submittedName>
</protein>
<dbReference type="STRING" id="80876.SAMN05421779_102494"/>
<keyword evidence="2" id="KW-1185">Reference proteome</keyword>
<dbReference type="EMBL" id="FTOA01000002">
    <property type="protein sequence ID" value="SIS53552.1"/>
    <property type="molecule type" value="Genomic_DNA"/>
</dbReference>
<evidence type="ECO:0000313" key="2">
    <source>
        <dbReference type="Proteomes" id="UP000185678"/>
    </source>
</evidence>
<name>A0A1N7JW25_9PROT</name>
<dbReference type="Proteomes" id="UP000185678">
    <property type="component" value="Unassembled WGS sequence"/>
</dbReference>
<gene>
    <name evidence="1" type="ORF">SAMN05421779_102494</name>
</gene>
<organism evidence="1 2">
    <name type="scientific">Insolitispirillum peregrinum</name>
    <dbReference type="NCBI Taxonomy" id="80876"/>
    <lineage>
        <taxon>Bacteria</taxon>
        <taxon>Pseudomonadati</taxon>
        <taxon>Pseudomonadota</taxon>
        <taxon>Alphaproteobacteria</taxon>
        <taxon>Rhodospirillales</taxon>
        <taxon>Novispirillaceae</taxon>
        <taxon>Insolitispirillum</taxon>
    </lineage>
</organism>
<dbReference type="AlphaFoldDB" id="A0A1N7JW25"/>
<dbReference type="OrthoDB" id="7346945at2"/>
<dbReference type="RefSeq" id="WP_076399348.1">
    <property type="nucleotide sequence ID" value="NZ_FTOA01000002.1"/>
</dbReference>
<reference evidence="1 2" key="1">
    <citation type="submission" date="2017-01" db="EMBL/GenBank/DDBJ databases">
        <authorList>
            <person name="Mah S.A."/>
            <person name="Swanson W.J."/>
            <person name="Moy G.W."/>
            <person name="Vacquier V.D."/>
        </authorList>
    </citation>
    <scope>NUCLEOTIDE SEQUENCE [LARGE SCALE GENOMIC DNA]</scope>
    <source>
        <strain evidence="1 2">DSM 11589</strain>
    </source>
</reference>
<evidence type="ECO:0000313" key="1">
    <source>
        <dbReference type="EMBL" id="SIS53552.1"/>
    </source>
</evidence>
<proteinExistence type="predicted"/>